<dbReference type="EMBL" id="DWWS01000006">
    <property type="protein sequence ID" value="HJC22183.1"/>
    <property type="molecule type" value="Genomic_DNA"/>
</dbReference>
<dbReference type="Proteomes" id="UP000823891">
    <property type="component" value="Unassembled WGS sequence"/>
</dbReference>
<proteinExistence type="predicted"/>
<evidence type="ECO:0000313" key="3">
    <source>
        <dbReference type="Proteomes" id="UP000823891"/>
    </source>
</evidence>
<organism evidence="2 3">
    <name type="scientific">Candidatus Eisenbergiella merdavium</name>
    <dbReference type="NCBI Taxonomy" id="2838551"/>
    <lineage>
        <taxon>Bacteria</taxon>
        <taxon>Bacillati</taxon>
        <taxon>Bacillota</taxon>
        <taxon>Clostridia</taxon>
        <taxon>Lachnospirales</taxon>
        <taxon>Lachnospiraceae</taxon>
        <taxon>Eisenbergiella</taxon>
    </lineage>
</organism>
<evidence type="ECO:0000256" key="1">
    <source>
        <dbReference type="SAM" id="Phobius"/>
    </source>
</evidence>
<dbReference type="AlphaFoldDB" id="A0A9D2SNB4"/>
<evidence type="ECO:0000313" key="2">
    <source>
        <dbReference type="EMBL" id="HJC22183.1"/>
    </source>
</evidence>
<feature type="transmembrane region" description="Helical" evidence="1">
    <location>
        <begin position="21"/>
        <end position="42"/>
    </location>
</feature>
<feature type="transmembrane region" description="Helical" evidence="1">
    <location>
        <begin position="222"/>
        <end position="241"/>
    </location>
</feature>
<reference evidence="2" key="1">
    <citation type="journal article" date="2021" name="PeerJ">
        <title>Extensive microbial diversity within the chicken gut microbiome revealed by metagenomics and culture.</title>
        <authorList>
            <person name="Gilroy R."/>
            <person name="Ravi A."/>
            <person name="Getino M."/>
            <person name="Pursley I."/>
            <person name="Horton D.L."/>
            <person name="Alikhan N.F."/>
            <person name="Baker D."/>
            <person name="Gharbi K."/>
            <person name="Hall N."/>
            <person name="Watson M."/>
            <person name="Adriaenssens E.M."/>
            <person name="Foster-Nyarko E."/>
            <person name="Jarju S."/>
            <person name="Secka A."/>
            <person name="Antonio M."/>
            <person name="Oren A."/>
            <person name="Chaudhuri R.R."/>
            <person name="La Ragione R."/>
            <person name="Hildebrand F."/>
            <person name="Pallen M.J."/>
        </authorList>
    </citation>
    <scope>NUCLEOTIDE SEQUENCE</scope>
    <source>
        <strain evidence="2">USAMLcec2-132</strain>
    </source>
</reference>
<comment type="caution">
    <text evidence="2">The sequence shown here is derived from an EMBL/GenBank/DDBJ whole genome shotgun (WGS) entry which is preliminary data.</text>
</comment>
<dbReference type="InterPro" id="IPR021509">
    <property type="entry name" value="DUF3169"/>
</dbReference>
<feature type="transmembrane region" description="Helical" evidence="1">
    <location>
        <begin position="131"/>
        <end position="153"/>
    </location>
</feature>
<sequence length="252" mass="27778">MNTEMKQSERKKGMGRVVLRLFAGLAAGGAVGFVLSYATFAVRGGIAETAEVLNRMFQENAWIFQIAFFAALTAVCLICLRRAAALLRKGGEEELDRAGEYQNTAQIANMADMILQFLLFGLAADGDNPKMLLSVALFLVSCASSMLLEGVVVRQVQRADPMKKGEVGSLRFNKEWLESCDEAERLGIYKASWKSFQVLNAFCPLMEAVALLGKMMFDTGNFPIILVTILWAVHTGVYCWYSALFDRRGAGE</sequence>
<dbReference type="Pfam" id="PF11368">
    <property type="entry name" value="DUF3169"/>
    <property type="match status" value="1"/>
</dbReference>
<reference evidence="2" key="2">
    <citation type="submission" date="2021-04" db="EMBL/GenBank/DDBJ databases">
        <authorList>
            <person name="Gilroy R."/>
        </authorList>
    </citation>
    <scope>NUCLEOTIDE SEQUENCE</scope>
    <source>
        <strain evidence="2">USAMLcec2-132</strain>
    </source>
</reference>
<keyword evidence="1" id="KW-1133">Transmembrane helix</keyword>
<feature type="transmembrane region" description="Helical" evidence="1">
    <location>
        <begin position="62"/>
        <end position="80"/>
    </location>
</feature>
<gene>
    <name evidence="2" type="ORF">H9761_00580</name>
</gene>
<protein>
    <submittedName>
        <fullName evidence="2">DUF3169 family protein</fullName>
    </submittedName>
</protein>
<name>A0A9D2SNB4_9FIRM</name>
<accession>A0A9D2SNB4</accession>
<keyword evidence="1" id="KW-0812">Transmembrane</keyword>
<keyword evidence="1" id="KW-0472">Membrane</keyword>